<dbReference type="Pfam" id="PF00370">
    <property type="entry name" value="FGGY_N"/>
    <property type="match status" value="1"/>
</dbReference>
<reference evidence="9" key="2">
    <citation type="journal article" date="2018" name="BMC Genomics">
        <title>Whole genome sequencing and function prediction of 133 gut anaerobes isolated from chicken caecum in pure cultures.</title>
        <authorList>
            <person name="Medvecky M."/>
            <person name="Cejkova D."/>
            <person name="Polansky O."/>
            <person name="Karasova D."/>
            <person name="Kubasova T."/>
            <person name="Cizek A."/>
            <person name="Rychlik I."/>
        </authorList>
    </citation>
    <scope>NUCLEOTIDE SEQUENCE</scope>
    <source>
        <strain evidence="9">An144</strain>
    </source>
</reference>
<dbReference type="SUPFAM" id="SSF53067">
    <property type="entry name" value="Actin-like ATPase domain"/>
    <property type="match status" value="2"/>
</dbReference>
<keyword evidence="3 4" id="KW-0418">Kinase</keyword>
<evidence type="ECO:0000256" key="4">
    <source>
        <dbReference type="RuleBase" id="RU003733"/>
    </source>
</evidence>
<dbReference type="GO" id="GO:0046316">
    <property type="term" value="F:gluconokinase activity"/>
    <property type="evidence" value="ECO:0007669"/>
    <property type="project" value="UniProtKB-EC"/>
</dbReference>
<evidence type="ECO:0000313" key="7">
    <source>
        <dbReference type="EMBL" id="MDT2796932.1"/>
    </source>
</evidence>
<evidence type="ECO:0000313" key="9">
    <source>
        <dbReference type="EMBL" id="OUQ10260.1"/>
    </source>
</evidence>
<dbReference type="AlphaFoldDB" id="A0A1Y4QYV9"/>
<dbReference type="InterPro" id="IPR050406">
    <property type="entry name" value="FGGY_Carb_Kinase"/>
</dbReference>
<dbReference type="Proteomes" id="UP001255696">
    <property type="component" value="Unassembled WGS sequence"/>
</dbReference>
<dbReference type="GeneID" id="60872728"/>
<sequence>MSKQNKYYLGVDIGTTSTKAVLFGQRGQMGKTFQKSYPLITDLTGKAEQNPYEILQAVKEVMGAAFHSAKENKQTIIGVGFSAAMHSLLCLDENRHVLHPLITWADTRAQKQVEALGKRADISEICARTGVPNHPMTPLSKVCYLREEHPTLFAQTRYFVGIKEYVLGQLTNHWMVDESLAASTGYYHLQNHDWDEELLSLASINRKQLSEIVPSTTQLSLSEAMLAEWQLAESPQIIVGASDGVLSNLGIQESLTNQLVITVGTSGAVRKIIETKTPQASQGLFLYPLAQDFFVEGGAVNNGGVIFQWLKEQFFAGKDYPSLLQKMTKVPAGSHGLLVLPHFFGERAPYFQANLRGNILGLNHNHTKEDILKATMEGIILNLRQIVQRLDDKYGPSKQICLTGGMTNNTVIPQLFADICQKEIVVMDCPESSCKGAAMLAMKACDKLTAFPALPNSTHIYTPDETCAAIYNQLDQLFSQAVPQILSINQQLTHFQQHFS</sequence>
<dbReference type="Pfam" id="PF02782">
    <property type="entry name" value="FGGY_C"/>
    <property type="match status" value="1"/>
</dbReference>
<reference evidence="10" key="1">
    <citation type="submission" date="2017-04" db="EMBL/GenBank/DDBJ databases">
        <title>Function of individual gut microbiota members based on whole genome sequencing of pure cultures obtained from chicken caecum.</title>
        <authorList>
            <person name="Medvecky M."/>
            <person name="Cejkova D."/>
            <person name="Polansky O."/>
            <person name="Karasova D."/>
            <person name="Kubasova T."/>
            <person name="Cizek A."/>
            <person name="Rychlik I."/>
        </authorList>
    </citation>
    <scope>NUCLEOTIDE SEQUENCE [LARGE SCALE GENOMIC DNA]</scope>
    <source>
        <strain evidence="10">An144</strain>
    </source>
</reference>
<dbReference type="InterPro" id="IPR000577">
    <property type="entry name" value="Carb_kinase_FGGY"/>
</dbReference>
<evidence type="ECO:0000259" key="5">
    <source>
        <dbReference type="Pfam" id="PF00370"/>
    </source>
</evidence>
<evidence type="ECO:0000256" key="3">
    <source>
        <dbReference type="ARBA" id="ARBA00022777"/>
    </source>
</evidence>
<evidence type="ECO:0000313" key="8">
    <source>
        <dbReference type="EMBL" id="MDZ5598618.1"/>
    </source>
</evidence>
<evidence type="ECO:0000256" key="2">
    <source>
        <dbReference type="ARBA" id="ARBA00022679"/>
    </source>
</evidence>
<dbReference type="InterPro" id="IPR018485">
    <property type="entry name" value="FGGY_C"/>
</dbReference>
<proteinExistence type="inferred from homology"/>
<dbReference type="GO" id="GO:0005975">
    <property type="term" value="P:carbohydrate metabolic process"/>
    <property type="evidence" value="ECO:0007669"/>
    <property type="project" value="InterPro"/>
</dbReference>
<feature type="domain" description="Carbohydrate kinase FGGY N-terminal" evidence="5">
    <location>
        <begin position="7"/>
        <end position="250"/>
    </location>
</feature>
<evidence type="ECO:0000256" key="1">
    <source>
        <dbReference type="ARBA" id="ARBA00009156"/>
    </source>
</evidence>
<reference evidence="7" key="3">
    <citation type="submission" date="2023-03" db="EMBL/GenBank/DDBJ databases">
        <authorList>
            <person name="Shen W."/>
            <person name="Cai J."/>
        </authorList>
    </citation>
    <scope>NUCLEOTIDE SEQUENCE</scope>
    <source>
        <strain evidence="7">B245-2</strain>
    </source>
</reference>
<feature type="domain" description="Carbohydrate kinase FGGY C-terminal" evidence="6">
    <location>
        <begin position="259"/>
        <end position="444"/>
    </location>
</feature>
<dbReference type="EMBL" id="NFLC01000011">
    <property type="protein sequence ID" value="OUQ10260.1"/>
    <property type="molecule type" value="Genomic_DNA"/>
</dbReference>
<dbReference type="PROSITE" id="PS00445">
    <property type="entry name" value="FGGY_KINASES_2"/>
    <property type="match status" value="1"/>
</dbReference>
<comment type="similarity">
    <text evidence="1 4">Belongs to the FGGY kinase family.</text>
</comment>
<name>A0A1Y4QYV9_9ENTE</name>
<dbReference type="EMBL" id="JARQBI010000013">
    <property type="protein sequence ID" value="MDT2796932.1"/>
    <property type="molecule type" value="Genomic_DNA"/>
</dbReference>
<dbReference type="InterPro" id="IPR018483">
    <property type="entry name" value="Carb_kinase_FGGY_CS"/>
</dbReference>
<dbReference type="Proteomes" id="UP000196074">
    <property type="component" value="Unassembled WGS sequence"/>
</dbReference>
<dbReference type="InterPro" id="IPR018484">
    <property type="entry name" value="FGGY_N"/>
</dbReference>
<dbReference type="PIRSF" id="PIRSF000538">
    <property type="entry name" value="GlpK"/>
    <property type="match status" value="1"/>
</dbReference>
<dbReference type="PANTHER" id="PTHR43095">
    <property type="entry name" value="SUGAR KINASE"/>
    <property type="match status" value="1"/>
</dbReference>
<dbReference type="EMBL" id="JAXOGL010000020">
    <property type="protein sequence ID" value="MDZ5598618.1"/>
    <property type="molecule type" value="Genomic_DNA"/>
</dbReference>
<evidence type="ECO:0000313" key="10">
    <source>
        <dbReference type="Proteomes" id="UP000196074"/>
    </source>
</evidence>
<dbReference type="RefSeq" id="WP_016250644.1">
    <property type="nucleotide sequence ID" value="NZ_AP035890.1"/>
</dbReference>
<dbReference type="PANTHER" id="PTHR43095:SF2">
    <property type="entry name" value="GLUCONOKINASE"/>
    <property type="match status" value="1"/>
</dbReference>
<dbReference type="Proteomes" id="UP001290582">
    <property type="component" value="Unassembled WGS sequence"/>
</dbReference>
<evidence type="ECO:0000259" key="6">
    <source>
        <dbReference type="Pfam" id="PF02782"/>
    </source>
</evidence>
<dbReference type="CDD" id="cd07770">
    <property type="entry name" value="ASKHA_NBD_FGGY_GntK"/>
    <property type="match status" value="1"/>
</dbReference>
<reference evidence="8" key="4">
    <citation type="submission" date="2023-12" db="EMBL/GenBank/DDBJ databases">
        <title>Molecular genomic analyses of Enterococcus cecorum from sepsis oubreaks in broilers.</title>
        <authorList>
            <person name="Rhoads D."/>
            <person name="Alrubaye A."/>
        </authorList>
    </citation>
    <scope>NUCLEOTIDE SEQUENCE</scope>
    <source>
        <strain evidence="8">1755</strain>
    </source>
</reference>
<dbReference type="InterPro" id="IPR043129">
    <property type="entry name" value="ATPase_NBD"/>
</dbReference>
<keyword evidence="2 4" id="KW-0808">Transferase</keyword>
<dbReference type="EC" id="2.7.1.12" evidence="8"/>
<accession>A0A1Y4QYV9</accession>
<comment type="caution">
    <text evidence="9">The sequence shown here is derived from an EMBL/GenBank/DDBJ whole genome shotgun (WGS) entry which is preliminary data.</text>
</comment>
<dbReference type="Gene3D" id="3.30.420.40">
    <property type="match status" value="2"/>
</dbReference>
<gene>
    <name evidence="9" type="ORF">B5E88_06850</name>
    <name evidence="7" type="ORF">P7H47_06705</name>
    <name evidence="8" type="ORF">U1294_10340</name>
</gene>
<protein>
    <submittedName>
        <fullName evidence="9">Gluconate kinase</fullName>
    </submittedName>
    <submittedName>
        <fullName evidence="7">Gluconokinase</fullName>
        <ecNumber evidence="8">2.7.1.12</ecNumber>
    </submittedName>
</protein>
<organism evidence="9 10">
    <name type="scientific">Enterococcus cecorum</name>
    <dbReference type="NCBI Taxonomy" id="44008"/>
    <lineage>
        <taxon>Bacteria</taxon>
        <taxon>Bacillati</taxon>
        <taxon>Bacillota</taxon>
        <taxon>Bacilli</taxon>
        <taxon>Lactobacillales</taxon>
        <taxon>Enterococcaceae</taxon>
        <taxon>Enterococcus</taxon>
    </lineage>
</organism>